<protein>
    <submittedName>
        <fullName evidence="1">Uncharacterized protein</fullName>
    </submittedName>
</protein>
<dbReference type="EMBL" id="LCZI01000667">
    <property type="protein sequence ID" value="KKZ65362.1"/>
    <property type="molecule type" value="Genomic_DNA"/>
</dbReference>
<dbReference type="AlphaFoldDB" id="A0A0G2I3Z3"/>
<reference evidence="2" key="1">
    <citation type="journal article" date="2015" name="PLoS Genet.">
        <title>The dynamic genome and transcriptome of the human fungal pathogen Blastomyces and close relative Emmonsia.</title>
        <authorList>
            <person name="Munoz J.F."/>
            <person name="Gauthier G.M."/>
            <person name="Desjardins C.A."/>
            <person name="Gallo J.E."/>
            <person name="Holder J."/>
            <person name="Sullivan T.D."/>
            <person name="Marty A.J."/>
            <person name="Carmen J.C."/>
            <person name="Chen Z."/>
            <person name="Ding L."/>
            <person name="Gujja S."/>
            <person name="Magrini V."/>
            <person name="Misas E."/>
            <person name="Mitreva M."/>
            <person name="Priest M."/>
            <person name="Saif S."/>
            <person name="Whiston E.A."/>
            <person name="Young S."/>
            <person name="Zeng Q."/>
            <person name="Goldman W.E."/>
            <person name="Mardis E.R."/>
            <person name="Taylor J.W."/>
            <person name="McEwen J.G."/>
            <person name="Clay O.K."/>
            <person name="Klein B.S."/>
            <person name="Cuomo C.A."/>
        </authorList>
    </citation>
    <scope>NUCLEOTIDE SEQUENCE [LARGE SCALE GENOMIC DNA]</scope>
    <source>
        <strain evidence="2">UAMH 3008</strain>
    </source>
</reference>
<proteinExistence type="predicted"/>
<comment type="caution">
    <text evidence="1">The sequence shown here is derived from an EMBL/GenBank/DDBJ whole genome shotgun (WGS) entry which is preliminary data.</text>
</comment>
<name>A0A0G2I3Z3_9EURO</name>
<evidence type="ECO:0000313" key="2">
    <source>
        <dbReference type="Proteomes" id="UP000034164"/>
    </source>
</evidence>
<evidence type="ECO:0000313" key="1">
    <source>
        <dbReference type="EMBL" id="KKZ65362.1"/>
    </source>
</evidence>
<dbReference type="VEuPathDB" id="FungiDB:EMCG_08807"/>
<organism evidence="1 2">
    <name type="scientific">[Emmonsia] crescens</name>
    <dbReference type="NCBI Taxonomy" id="73230"/>
    <lineage>
        <taxon>Eukaryota</taxon>
        <taxon>Fungi</taxon>
        <taxon>Dikarya</taxon>
        <taxon>Ascomycota</taxon>
        <taxon>Pezizomycotina</taxon>
        <taxon>Eurotiomycetes</taxon>
        <taxon>Eurotiomycetidae</taxon>
        <taxon>Onygenales</taxon>
        <taxon>Ajellomycetaceae</taxon>
        <taxon>Emergomyces</taxon>
    </lineage>
</organism>
<accession>A0A0G2I3Z3</accession>
<dbReference type="Proteomes" id="UP000034164">
    <property type="component" value="Unassembled WGS sequence"/>
</dbReference>
<sequence>MGSGRWGIGIVCLGGLGRLTSPTCAKLPRCSWAATARGQANTHRGTWQSPA</sequence>
<gene>
    <name evidence="1" type="ORF">EMCG_08807</name>
</gene>